<evidence type="ECO:0000313" key="4">
    <source>
        <dbReference type="Proteomes" id="UP000834503"/>
    </source>
</evidence>
<name>A0A9N8CUX8_9ENTR</name>
<proteinExistence type="predicted"/>
<dbReference type="EMBL" id="CAHPQX010000046">
    <property type="protein sequence ID" value="CAB5606563.1"/>
    <property type="molecule type" value="Genomic_DNA"/>
</dbReference>
<organism evidence="2 4">
    <name type="scientific">Citrobacter werkmanii</name>
    <dbReference type="NCBI Taxonomy" id="67827"/>
    <lineage>
        <taxon>Bacteria</taxon>
        <taxon>Pseudomonadati</taxon>
        <taxon>Pseudomonadota</taxon>
        <taxon>Gammaproteobacteria</taxon>
        <taxon>Enterobacterales</taxon>
        <taxon>Enterobacteriaceae</taxon>
        <taxon>Citrobacter</taxon>
        <taxon>Citrobacter freundii complex</taxon>
    </lineage>
</organism>
<evidence type="ECO:0000313" key="3">
    <source>
        <dbReference type="EMBL" id="CAC9254469.1"/>
    </source>
</evidence>
<comment type="caution">
    <text evidence="2">The sequence shown here is derived from an EMBL/GenBank/DDBJ whole genome shotgun (WGS) entry which is preliminary data.</text>
</comment>
<dbReference type="EMBL" id="CAIIUA010000002">
    <property type="protein sequence ID" value="CAC9254469.1"/>
    <property type="molecule type" value="Genomic_DNA"/>
</dbReference>
<keyword evidence="1" id="KW-0472">Membrane</keyword>
<protein>
    <submittedName>
        <fullName evidence="2">Uncharacterized protein</fullName>
    </submittedName>
</protein>
<dbReference type="Proteomes" id="UP000837205">
    <property type="component" value="Unassembled WGS sequence"/>
</dbReference>
<feature type="transmembrane region" description="Helical" evidence="1">
    <location>
        <begin position="33"/>
        <end position="59"/>
    </location>
</feature>
<accession>A0A9N8CUX8</accession>
<gene>
    <name evidence="2" type="ORF">GHA_05484</name>
    <name evidence="3" type="ORF">TML_05357</name>
</gene>
<sequence length="61" mass="6448">MLISYKSKLKLGSIALCSFGVGMGVMLSKTVPLSLSAVVVLAFFWLLSIICLGVAAFFCSD</sequence>
<feature type="transmembrane region" description="Helical" evidence="1">
    <location>
        <begin position="9"/>
        <end position="27"/>
    </location>
</feature>
<dbReference type="AlphaFoldDB" id="A0A9N8CUX8"/>
<keyword evidence="1" id="KW-1133">Transmembrane helix</keyword>
<evidence type="ECO:0000313" key="5">
    <source>
        <dbReference type="Proteomes" id="UP000837205"/>
    </source>
</evidence>
<keyword evidence="5" id="KW-1185">Reference proteome</keyword>
<evidence type="ECO:0000256" key="1">
    <source>
        <dbReference type="SAM" id="Phobius"/>
    </source>
</evidence>
<evidence type="ECO:0000313" key="2">
    <source>
        <dbReference type="EMBL" id="CAB5606563.1"/>
    </source>
</evidence>
<dbReference type="Proteomes" id="UP000834503">
    <property type="component" value="Unassembled WGS sequence"/>
</dbReference>
<reference evidence="2" key="1">
    <citation type="submission" date="2020-05" db="EMBL/GenBank/DDBJ databases">
        <authorList>
            <person name="Delgado-Blas J."/>
        </authorList>
    </citation>
    <scope>NUCLEOTIDE SEQUENCE</scope>
    <source>
        <strain evidence="2">BB1459</strain>
        <strain evidence="3">BB1480</strain>
    </source>
</reference>
<keyword evidence="1" id="KW-0812">Transmembrane</keyword>